<dbReference type="Gene3D" id="2.70.98.20">
    <property type="entry name" value="Copper amine oxidase, catalytic domain"/>
    <property type="match status" value="3"/>
</dbReference>
<evidence type="ECO:0000256" key="13">
    <source>
        <dbReference type="PIRSR" id="PIRSR600269-50"/>
    </source>
</evidence>
<dbReference type="Pfam" id="PF01179">
    <property type="entry name" value="Cu_amine_oxid"/>
    <property type="match status" value="3"/>
</dbReference>
<dbReference type="SUPFAM" id="SSF49998">
    <property type="entry name" value="Amine oxidase catalytic domain"/>
    <property type="match status" value="2"/>
</dbReference>
<evidence type="ECO:0000256" key="4">
    <source>
        <dbReference type="ARBA" id="ARBA00011738"/>
    </source>
</evidence>
<keyword evidence="9 15" id="KW-0186">Copper</keyword>
<evidence type="ECO:0000313" key="20">
    <source>
        <dbReference type="EMBL" id="KAL2324394.1"/>
    </source>
</evidence>
<feature type="domain" description="Copper amine oxidase catalytic" evidence="17">
    <location>
        <begin position="927"/>
        <end position="1069"/>
    </location>
</feature>
<feature type="domain" description="Copper amine oxidase catalytic" evidence="17">
    <location>
        <begin position="245"/>
        <end position="657"/>
    </location>
</feature>
<dbReference type="FunFam" id="2.70.98.20:FF:000004">
    <property type="entry name" value="Amine oxidase"/>
    <property type="match status" value="1"/>
</dbReference>
<dbReference type="PROSITE" id="PS01164">
    <property type="entry name" value="COPPER_AMINE_OXID_1"/>
    <property type="match status" value="1"/>
</dbReference>
<keyword evidence="7 13" id="KW-0801">TPQ</keyword>
<evidence type="ECO:0000256" key="3">
    <source>
        <dbReference type="ARBA" id="ARBA00007983"/>
    </source>
</evidence>
<dbReference type="PROSITE" id="PS01165">
    <property type="entry name" value="COPPER_AMINE_OXID_2"/>
    <property type="match status" value="2"/>
</dbReference>
<keyword evidence="21" id="KW-1185">Reference proteome</keyword>
<dbReference type="InterPro" id="IPR049947">
    <property type="entry name" value="Cu_Am_Ox_Cu-bd"/>
</dbReference>
<feature type="chain" id="PRO_5044766607" description="Amine oxidase" evidence="16">
    <location>
        <begin position="22"/>
        <end position="1318"/>
    </location>
</feature>
<dbReference type="EMBL" id="JBGMDY010000008">
    <property type="protein sequence ID" value="KAL2324394.1"/>
    <property type="molecule type" value="Genomic_DNA"/>
</dbReference>
<evidence type="ECO:0000256" key="7">
    <source>
        <dbReference type="ARBA" id="ARBA00022772"/>
    </source>
</evidence>
<evidence type="ECO:0000256" key="2">
    <source>
        <dbReference type="ARBA" id="ARBA00001936"/>
    </source>
</evidence>
<proteinExistence type="inferred from homology"/>
<evidence type="ECO:0000259" key="18">
    <source>
        <dbReference type="Pfam" id="PF02727"/>
    </source>
</evidence>
<evidence type="ECO:0000256" key="10">
    <source>
        <dbReference type="ARBA" id="ARBA00023157"/>
    </source>
</evidence>
<dbReference type="InterPro" id="IPR036460">
    <property type="entry name" value="Cu_amine_oxidase_C_sf"/>
</dbReference>
<dbReference type="InterPro" id="IPR049948">
    <property type="entry name" value="Cu_Am_ox_TPQ-bd"/>
</dbReference>
<dbReference type="Proteomes" id="UP001603857">
    <property type="component" value="Unassembled WGS sequence"/>
</dbReference>
<feature type="domain" description="Copper amine oxidase N2-terminal" evidence="18">
    <location>
        <begin position="26"/>
        <end position="115"/>
    </location>
</feature>
<dbReference type="EC" id="1.4.3.-" evidence="15"/>
<evidence type="ECO:0000259" key="19">
    <source>
        <dbReference type="Pfam" id="PF02728"/>
    </source>
</evidence>
<dbReference type="GO" id="GO:0046872">
    <property type="term" value="F:metal ion binding"/>
    <property type="evidence" value="ECO:0007669"/>
    <property type="project" value="UniProtKB-KW"/>
</dbReference>
<evidence type="ECO:0000256" key="16">
    <source>
        <dbReference type="SAM" id="SignalP"/>
    </source>
</evidence>
<evidence type="ECO:0000259" key="17">
    <source>
        <dbReference type="Pfam" id="PF01179"/>
    </source>
</evidence>
<dbReference type="InterPro" id="IPR015802">
    <property type="entry name" value="Cu_amine_oxidase_N3"/>
</dbReference>
<comment type="PTM">
    <text evidence="14 15">Topaquinone (TPQ) is generated by copper-dependent autoxidation of a specific tyrosyl residue.</text>
</comment>
<comment type="cofactor">
    <cofactor evidence="1">
        <name>Cu cation</name>
        <dbReference type="ChEBI" id="CHEBI:23378"/>
    </cofactor>
</comment>
<feature type="signal peptide" evidence="16">
    <location>
        <begin position="1"/>
        <end position="21"/>
    </location>
</feature>
<feature type="modified residue" description="2',4',5'-topaquinone" evidence="14">
    <location>
        <position position="410"/>
    </location>
</feature>
<feature type="domain" description="Copper amine oxidase catalytic" evidence="17">
    <location>
        <begin position="1071"/>
        <end position="1301"/>
    </location>
</feature>
<feature type="active site" description="Proton acceptor" evidence="13">
    <location>
        <position position="322"/>
    </location>
</feature>
<keyword evidence="8 15" id="KW-0560">Oxidoreductase</keyword>
<dbReference type="PANTHER" id="PTHR10638">
    <property type="entry name" value="COPPER AMINE OXIDASE"/>
    <property type="match status" value="1"/>
</dbReference>
<comment type="cofactor">
    <cofactor evidence="2">
        <name>Mn(2+)</name>
        <dbReference type="ChEBI" id="CHEBI:29035"/>
    </cofactor>
</comment>
<dbReference type="InterPro" id="IPR000269">
    <property type="entry name" value="Cu_amine_oxidase"/>
</dbReference>
<dbReference type="Gene3D" id="3.10.450.40">
    <property type="match status" value="4"/>
</dbReference>
<evidence type="ECO:0000256" key="6">
    <source>
        <dbReference type="ARBA" id="ARBA00022729"/>
    </source>
</evidence>
<evidence type="ECO:0000256" key="9">
    <source>
        <dbReference type="ARBA" id="ARBA00023008"/>
    </source>
</evidence>
<dbReference type="FunFam" id="3.10.450.40:FF:000005">
    <property type="entry name" value="Amine oxidase"/>
    <property type="match status" value="2"/>
</dbReference>
<dbReference type="InterPro" id="IPR015800">
    <property type="entry name" value="Cu_amine_oxidase_N2"/>
</dbReference>
<evidence type="ECO:0000256" key="15">
    <source>
        <dbReference type="RuleBase" id="RU000672"/>
    </source>
</evidence>
<comment type="caution">
    <text evidence="20">The sequence shown here is derived from an EMBL/GenBank/DDBJ whole genome shotgun (WGS) entry which is preliminary data.</text>
</comment>
<evidence type="ECO:0000256" key="1">
    <source>
        <dbReference type="ARBA" id="ARBA00001935"/>
    </source>
</evidence>
<keyword evidence="6 16" id="KW-0732">Signal</keyword>
<dbReference type="SUPFAM" id="SSF54416">
    <property type="entry name" value="Amine oxidase N-terminal region"/>
    <property type="match status" value="4"/>
</dbReference>
<feature type="domain" description="Copper amine oxidase N3-terminal" evidence="19">
    <location>
        <begin position="123"/>
        <end position="215"/>
    </location>
</feature>
<organism evidence="20 21">
    <name type="scientific">Flemingia macrophylla</name>
    <dbReference type="NCBI Taxonomy" id="520843"/>
    <lineage>
        <taxon>Eukaryota</taxon>
        <taxon>Viridiplantae</taxon>
        <taxon>Streptophyta</taxon>
        <taxon>Embryophyta</taxon>
        <taxon>Tracheophyta</taxon>
        <taxon>Spermatophyta</taxon>
        <taxon>Magnoliopsida</taxon>
        <taxon>eudicotyledons</taxon>
        <taxon>Gunneridae</taxon>
        <taxon>Pentapetalae</taxon>
        <taxon>rosids</taxon>
        <taxon>fabids</taxon>
        <taxon>Fabales</taxon>
        <taxon>Fabaceae</taxon>
        <taxon>Papilionoideae</taxon>
        <taxon>50 kb inversion clade</taxon>
        <taxon>NPAAA clade</taxon>
        <taxon>indigoferoid/millettioid clade</taxon>
        <taxon>Phaseoleae</taxon>
        <taxon>Flemingia</taxon>
    </lineage>
</organism>
<dbReference type="GO" id="GO:0008131">
    <property type="term" value="F:primary methylamine oxidase activity"/>
    <property type="evidence" value="ECO:0007669"/>
    <property type="project" value="UniProtKB-EC"/>
</dbReference>
<reference evidence="20 21" key="1">
    <citation type="submission" date="2024-08" db="EMBL/GenBank/DDBJ databases">
        <title>Insights into the chromosomal genome structure of Flemingia macrophylla.</title>
        <authorList>
            <person name="Ding Y."/>
            <person name="Zhao Y."/>
            <person name="Bi W."/>
            <person name="Wu M."/>
            <person name="Zhao G."/>
            <person name="Gong Y."/>
            <person name="Li W."/>
            <person name="Zhang P."/>
        </authorList>
    </citation>
    <scope>NUCLEOTIDE SEQUENCE [LARGE SCALE GENOMIC DNA]</scope>
    <source>
        <strain evidence="20">DYQJB</strain>
        <tissue evidence="20">Leaf</tissue>
    </source>
</reference>
<keyword evidence="10" id="KW-1015">Disulfide bond</keyword>
<gene>
    <name evidence="20" type="ORF">Fmac_023452</name>
</gene>
<dbReference type="PANTHER" id="PTHR10638:SF87">
    <property type="entry name" value="AMINE OXIDASE [COPPER-CONTAINING] ALPHA 2, PEROXISOMAL-RELATED"/>
    <property type="match status" value="1"/>
</dbReference>
<evidence type="ECO:0000256" key="5">
    <source>
        <dbReference type="ARBA" id="ARBA00022723"/>
    </source>
</evidence>
<dbReference type="Pfam" id="PF02728">
    <property type="entry name" value="Cu_amine_oxidN3"/>
    <property type="match status" value="2"/>
</dbReference>
<feature type="active site" description="Schiff-base intermediate with substrate; via topaquinone" evidence="13">
    <location>
        <position position="410"/>
    </location>
</feature>
<feature type="domain" description="Copper amine oxidase N2-terminal" evidence="18">
    <location>
        <begin position="708"/>
        <end position="797"/>
    </location>
</feature>
<dbReference type="InterPro" id="IPR016182">
    <property type="entry name" value="Cu_amine_oxidase_N-reg"/>
</dbReference>
<evidence type="ECO:0000256" key="12">
    <source>
        <dbReference type="ARBA" id="ARBA00048032"/>
    </source>
</evidence>
<evidence type="ECO:0000256" key="11">
    <source>
        <dbReference type="ARBA" id="ARBA00023180"/>
    </source>
</evidence>
<comment type="cofactor">
    <cofactor evidence="15">
        <name>Cu cation</name>
        <dbReference type="ChEBI" id="CHEBI:23378"/>
    </cofactor>
    <text evidence="15">Contains 1 topaquinone per subunit.</text>
</comment>
<dbReference type="GO" id="GO:0009308">
    <property type="term" value="P:amine metabolic process"/>
    <property type="evidence" value="ECO:0007669"/>
    <property type="project" value="UniProtKB-UniRule"/>
</dbReference>
<comment type="subunit">
    <text evidence="4">Homodimer.</text>
</comment>
<accession>A0ABD1LLK2</accession>
<dbReference type="FunFam" id="3.10.450.40:FF:000012">
    <property type="entry name" value="Amine oxidase"/>
    <property type="match status" value="2"/>
</dbReference>
<evidence type="ECO:0000256" key="8">
    <source>
        <dbReference type="ARBA" id="ARBA00023002"/>
    </source>
</evidence>
<keyword evidence="5 15" id="KW-0479">Metal-binding</keyword>
<comment type="catalytic activity">
    <reaction evidence="12">
        <text>a primary methyl amine + O2 + H2O = an aldehyde + H2O2 + NH4(+)</text>
        <dbReference type="Rhea" id="RHEA:16153"/>
        <dbReference type="ChEBI" id="CHEBI:15377"/>
        <dbReference type="ChEBI" id="CHEBI:15379"/>
        <dbReference type="ChEBI" id="CHEBI:16240"/>
        <dbReference type="ChEBI" id="CHEBI:17478"/>
        <dbReference type="ChEBI" id="CHEBI:28938"/>
        <dbReference type="ChEBI" id="CHEBI:228804"/>
        <dbReference type="EC" id="1.4.3.21"/>
    </reaction>
</comment>
<comment type="similarity">
    <text evidence="3 15">Belongs to the copper/topaquinone oxidase family.</text>
</comment>
<evidence type="ECO:0000313" key="21">
    <source>
        <dbReference type="Proteomes" id="UP001603857"/>
    </source>
</evidence>
<dbReference type="Pfam" id="PF02727">
    <property type="entry name" value="Cu_amine_oxidN2"/>
    <property type="match status" value="2"/>
</dbReference>
<protein>
    <recommendedName>
        <fullName evidence="15">Amine oxidase</fullName>
        <ecNumber evidence="15">1.4.3.-</ecNumber>
    </recommendedName>
</protein>
<feature type="domain" description="Copper amine oxidase N3-terminal" evidence="19">
    <location>
        <begin position="805"/>
        <end position="897"/>
    </location>
</feature>
<name>A0ABD1LLK2_9FABA</name>
<sequence>MNHMKLFFLFPLTLFFLCTTASIYEHPLDPLTPSEFKLVRTIVLENYRVSPPKLTFQYIGLDEPDKALVLSWQSSNPKTKATKLPPRRAFVIARYKKQSLEITVDLSERSIVSTKVHTGHGFPMLTFDEQGFVAELPYKYKPFIESMNKRGLNISHVLCSTNSVGWFGEIKSKRTLKLQCFYTEGSSNLWVRPVEGVTVVVDLDERKIVDFIDRLNVPVPKAEGTEYVTANQKPPFGPTLKGAAFLQPNGPGFKINGHSISWANWEFHVGYDVRAGSVISLASIYDIQQRRYRRVLYRGYISEFFVPYMDPTVDWFYKTYFDSGEFGFGQSMVSLEPLADCPANAAFLDAYYAGEDGIPVKISNAICVFEKYAGDIMWRHTESEIQDEEIREVRPEVSLVVRIVSTVGNYDYIIDWEFKPSGSIKMGIGLTGILSIKGTSYTHVDEIKEDAFGTLLAENTIGVYHDHYLTYHLDLDIDGEANSFMKTNLETVKVTDDSSPRKSYWTVVRETAKTEADARIKIGLKPSELAIVNPNKQTKPGNTMGYRLFPGTVGHPLLLTDDYPQIRGAFTNYNVFVTPYNKSEKWAGGLYADQSRGEDTLAVWSLRNRSIVNKDIVLWHTVGIHHVPCQEDYPIMPTLNGGFELRPTNFFESNPVLKAKRPKPVFSGSASNEFNSANVGVFKLLDYPLYHNIDIIAFVIKYASIYEHPLDPLTPSEFKLVRTIVLKNYRVSPPKLTFQYIGLDEPDKALVLSWQSSNPKTKATKLPPRRAFVIARYKKQSLEITVDLSERSIVSTKVHTGHGFPMLTFDEQGFVAELPHKYKPFIDSVNKRGLNISHVLCSTFSVGWYGEIKSKRTLKLQCFYTEGSSNLWVRPVEGLTVVVDLDERKIVDFIDRLNVPVPKAEGTEYVTANQKPPFGPTLKGAAFVQQNGPGFKINGHSISWANWEFHVGYDIRAGSVISLASIYDIQQRRYRRVLYRGYISEFFVPYMDPTVDWFFKTYLDSGEFGFGQSMVSLEPLADCPANAAFLDAYFAGEDGIPVKISNAICVFEKYAGDIMWRHTESEIQDEEVGLTGVLGIKGTSYTHVDEIKEDAFGTLLAENTIGVHHDHYLTYHLDLDIEGEANSFMKTNLETVKVTDDSSPRKSYWTVVRETAKTEADARISLGLKPSELAIVNPNKQTKPGNTMGYRLFPGTVGHPLLLTDDYPQIRGAFTNYNVFVTPYNKSEKWAGGLYADQSRGEDTLAVWSLRNRSIVNKDIVLWHTVGIHHVPCQEDYPIMPTLSGGFELRPTNFFESNPVLKAKRPKPVRLPKCNSQP</sequence>
<dbReference type="InterPro" id="IPR015798">
    <property type="entry name" value="Cu_amine_oxidase_C"/>
</dbReference>
<evidence type="ECO:0000256" key="14">
    <source>
        <dbReference type="PIRSR" id="PIRSR600269-51"/>
    </source>
</evidence>
<keyword evidence="11" id="KW-0325">Glycoprotein</keyword>